<dbReference type="RefSeq" id="WP_182604540.1">
    <property type="nucleotide sequence ID" value="NZ_VKHT01000016.1"/>
</dbReference>
<dbReference type="PROSITE" id="PS50928">
    <property type="entry name" value="ABC_TM1"/>
    <property type="match status" value="1"/>
</dbReference>
<comment type="caution">
    <text evidence="9">The sequence shown here is derived from an EMBL/GenBank/DDBJ whole genome shotgun (WGS) entry which is preliminary data.</text>
</comment>
<dbReference type="PANTHER" id="PTHR43386:SF23">
    <property type="entry name" value="ABC TRANSPORTER"/>
    <property type="match status" value="1"/>
</dbReference>
<dbReference type="CDD" id="cd06261">
    <property type="entry name" value="TM_PBP2"/>
    <property type="match status" value="1"/>
</dbReference>
<dbReference type="Pfam" id="PF00528">
    <property type="entry name" value="BPD_transp_1"/>
    <property type="match status" value="1"/>
</dbReference>
<dbReference type="SUPFAM" id="SSF161098">
    <property type="entry name" value="MetI-like"/>
    <property type="match status" value="1"/>
</dbReference>
<dbReference type="InterPro" id="IPR035906">
    <property type="entry name" value="MetI-like_sf"/>
</dbReference>
<name>A0A7W3T9H6_9ACTN</name>
<evidence type="ECO:0000256" key="3">
    <source>
        <dbReference type="ARBA" id="ARBA00022475"/>
    </source>
</evidence>
<dbReference type="GO" id="GO:0055085">
    <property type="term" value="P:transmembrane transport"/>
    <property type="evidence" value="ECO:0007669"/>
    <property type="project" value="InterPro"/>
</dbReference>
<comment type="subcellular location">
    <subcellularLocation>
        <location evidence="1 7">Cell membrane</location>
        <topology evidence="1 7">Multi-pass membrane protein</topology>
    </subcellularLocation>
</comment>
<proteinExistence type="inferred from homology"/>
<dbReference type="GO" id="GO:0005886">
    <property type="term" value="C:plasma membrane"/>
    <property type="evidence" value="ECO:0007669"/>
    <property type="project" value="UniProtKB-SubCell"/>
</dbReference>
<evidence type="ECO:0000256" key="2">
    <source>
        <dbReference type="ARBA" id="ARBA00022448"/>
    </source>
</evidence>
<evidence type="ECO:0000256" key="5">
    <source>
        <dbReference type="ARBA" id="ARBA00022989"/>
    </source>
</evidence>
<dbReference type="Gene3D" id="1.10.3720.10">
    <property type="entry name" value="MetI-like"/>
    <property type="match status" value="1"/>
</dbReference>
<organism evidence="9 10">
    <name type="scientific">Streptomyces alkaliphilus</name>
    <dbReference type="NCBI Taxonomy" id="1472722"/>
    <lineage>
        <taxon>Bacteria</taxon>
        <taxon>Bacillati</taxon>
        <taxon>Actinomycetota</taxon>
        <taxon>Actinomycetes</taxon>
        <taxon>Kitasatosporales</taxon>
        <taxon>Streptomycetaceae</taxon>
        <taxon>Streptomyces</taxon>
    </lineage>
</organism>
<dbReference type="AlphaFoldDB" id="A0A7W3T9H6"/>
<keyword evidence="5 7" id="KW-1133">Transmembrane helix</keyword>
<keyword evidence="10" id="KW-1185">Reference proteome</keyword>
<keyword evidence="2 7" id="KW-0813">Transport</keyword>
<sequence>MSHPSPAPPRTTRRRSASVDLAIAAACVGALLLAIVVTAWLLDESSLRSHAGARLMPPGPDHLFGTDWLGRDLFTRTIMGLRLSLTVGVVTALLSVAVATVLGIAAALLGGWVDAVISWLIDLSIGIPHLVFMVLVAFSVGGGIKGIVIGISLTHWMSLARLIRADVLHLRHSDFVLASRGFGRSEWFIARRHLFGQVLPQALVGFVLMFPHVVLHEAALTFLGFGFSPQTPAIGILLHEGMPHISSGMWWMALFPGLCLLLVVLAFARLGDRLRVLTSSPGQGG</sequence>
<feature type="transmembrane region" description="Helical" evidence="7">
    <location>
        <begin position="83"/>
        <end position="109"/>
    </location>
</feature>
<evidence type="ECO:0000256" key="1">
    <source>
        <dbReference type="ARBA" id="ARBA00004651"/>
    </source>
</evidence>
<dbReference type="Proteomes" id="UP000538929">
    <property type="component" value="Unassembled WGS sequence"/>
</dbReference>
<reference evidence="10" key="1">
    <citation type="submission" date="2019-10" db="EMBL/GenBank/DDBJ databases">
        <title>Streptomyces sp. nov., a novel actinobacterium isolated from alkaline environment.</title>
        <authorList>
            <person name="Golinska P."/>
        </authorList>
    </citation>
    <scope>NUCLEOTIDE SEQUENCE [LARGE SCALE GENOMIC DNA]</scope>
    <source>
        <strain evidence="10">DSM 42118</strain>
    </source>
</reference>
<feature type="transmembrane region" description="Helical" evidence="7">
    <location>
        <begin position="21"/>
        <end position="42"/>
    </location>
</feature>
<evidence type="ECO:0000256" key="4">
    <source>
        <dbReference type="ARBA" id="ARBA00022692"/>
    </source>
</evidence>
<keyword evidence="3" id="KW-1003">Cell membrane</keyword>
<comment type="similarity">
    <text evidence="7">Belongs to the binding-protein-dependent transport system permease family.</text>
</comment>
<feature type="domain" description="ABC transmembrane type-1" evidence="8">
    <location>
        <begin position="81"/>
        <end position="271"/>
    </location>
</feature>
<evidence type="ECO:0000256" key="6">
    <source>
        <dbReference type="ARBA" id="ARBA00023136"/>
    </source>
</evidence>
<dbReference type="InterPro" id="IPR000515">
    <property type="entry name" value="MetI-like"/>
</dbReference>
<dbReference type="InterPro" id="IPR050366">
    <property type="entry name" value="BP-dependent_transpt_permease"/>
</dbReference>
<dbReference type="EMBL" id="VKHT01000016">
    <property type="protein sequence ID" value="MBB0242749.1"/>
    <property type="molecule type" value="Genomic_DNA"/>
</dbReference>
<protein>
    <submittedName>
        <fullName evidence="9">ABC transporter permease subunit</fullName>
    </submittedName>
</protein>
<evidence type="ECO:0000313" key="9">
    <source>
        <dbReference type="EMBL" id="MBB0242749.1"/>
    </source>
</evidence>
<evidence type="ECO:0000259" key="8">
    <source>
        <dbReference type="PROSITE" id="PS50928"/>
    </source>
</evidence>
<gene>
    <name evidence="9" type="ORF">FNQ90_01155</name>
</gene>
<keyword evidence="4 7" id="KW-0812">Transmembrane</keyword>
<evidence type="ECO:0000256" key="7">
    <source>
        <dbReference type="RuleBase" id="RU363032"/>
    </source>
</evidence>
<accession>A0A7W3T9H6</accession>
<evidence type="ECO:0000313" key="10">
    <source>
        <dbReference type="Proteomes" id="UP000538929"/>
    </source>
</evidence>
<feature type="transmembrane region" description="Helical" evidence="7">
    <location>
        <begin position="202"/>
        <end position="228"/>
    </location>
</feature>
<keyword evidence="6 7" id="KW-0472">Membrane</keyword>
<dbReference type="PANTHER" id="PTHR43386">
    <property type="entry name" value="OLIGOPEPTIDE TRANSPORT SYSTEM PERMEASE PROTEIN APPC"/>
    <property type="match status" value="1"/>
</dbReference>
<feature type="transmembrane region" description="Helical" evidence="7">
    <location>
        <begin position="248"/>
        <end position="268"/>
    </location>
</feature>